<name>A0AA40EIW6_9PEZI</name>
<dbReference type="EMBL" id="JAUKUD010000006">
    <property type="protein sequence ID" value="KAK0740154.1"/>
    <property type="molecule type" value="Genomic_DNA"/>
</dbReference>
<protein>
    <submittedName>
        <fullName evidence="2">Uncharacterized protein</fullName>
    </submittedName>
</protein>
<feature type="region of interest" description="Disordered" evidence="1">
    <location>
        <begin position="86"/>
        <end position="105"/>
    </location>
</feature>
<evidence type="ECO:0000313" key="2">
    <source>
        <dbReference type="EMBL" id="KAK0740154.1"/>
    </source>
</evidence>
<reference evidence="2" key="1">
    <citation type="submission" date="2023-06" db="EMBL/GenBank/DDBJ databases">
        <title>Genome-scale phylogeny and comparative genomics of the fungal order Sordariales.</title>
        <authorList>
            <consortium name="Lawrence Berkeley National Laboratory"/>
            <person name="Hensen N."/>
            <person name="Bonometti L."/>
            <person name="Westerberg I."/>
            <person name="Brannstrom I.O."/>
            <person name="Guillou S."/>
            <person name="Cros-Aarteil S."/>
            <person name="Calhoun S."/>
            <person name="Haridas S."/>
            <person name="Kuo A."/>
            <person name="Mondo S."/>
            <person name="Pangilinan J."/>
            <person name="Riley R."/>
            <person name="LaButti K."/>
            <person name="Andreopoulos B."/>
            <person name="Lipzen A."/>
            <person name="Chen C."/>
            <person name="Yanf M."/>
            <person name="Daum C."/>
            <person name="Ng V."/>
            <person name="Clum A."/>
            <person name="Steindorff A."/>
            <person name="Ohm R."/>
            <person name="Martin F."/>
            <person name="Silar P."/>
            <person name="Natvig D."/>
            <person name="Lalanne C."/>
            <person name="Gautier V."/>
            <person name="Ament-velasquez S.L."/>
            <person name="Kruys A."/>
            <person name="Hutchinson M.I."/>
            <person name="Powell A.J."/>
            <person name="Barry K."/>
            <person name="Miller A.N."/>
            <person name="Grigoriev I.V."/>
            <person name="Debuchy R."/>
            <person name="Gladieux P."/>
            <person name="Thoren M.H."/>
            <person name="Johannesson H."/>
        </authorList>
    </citation>
    <scope>NUCLEOTIDE SEQUENCE</scope>
    <source>
        <strain evidence="2">SMH3187-1</strain>
    </source>
</reference>
<organism evidence="2 3">
    <name type="scientific">Schizothecium vesticola</name>
    <dbReference type="NCBI Taxonomy" id="314040"/>
    <lineage>
        <taxon>Eukaryota</taxon>
        <taxon>Fungi</taxon>
        <taxon>Dikarya</taxon>
        <taxon>Ascomycota</taxon>
        <taxon>Pezizomycotina</taxon>
        <taxon>Sordariomycetes</taxon>
        <taxon>Sordariomycetidae</taxon>
        <taxon>Sordariales</taxon>
        <taxon>Schizotheciaceae</taxon>
        <taxon>Schizothecium</taxon>
    </lineage>
</organism>
<evidence type="ECO:0000256" key="1">
    <source>
        <dbReference type="SAM" id="MobiDB-lite"/>
    </source>
</evidence>
<dbReference type="AlphaFoldDB" id="A0AA40EIW6"/>
<proteinExistence type="predicted"/>
<accession>A0AA40EIW6</accession>
<comment type="caution">
    <text evidence="2">The sequence shown here is derived from an EMBL/GenBank/DDBJ whole genome shotgun (WGS) entry which is preliminary data.</text>
</comment>
<gene>
    <name evidence="2" type="ORF">B0T18DRAFT_202980</name>
</gene>
<sequence>MAQEEISLSGREVQRETGYVCVSWVILREYGRERMRVLRSTIREIYLRFPFIPLIFARCCDGSAAGLGHGAELSFRTLRPTGSGRRVEAHRGHLGSGVRGGASPSPVRISVWRSGAGGGTTSVHLDAVRLVSPCLSPSLHFKQYKVERTSAPQFLCPRDPIQGTAVCLPAAGHDPGRGWVAIADDWETRMRCVLGTRDSGANHN</sequence>
<keyword evidence="3" id="KW-1185">Reference proteome</keyword>
<dbReference type="Proteomes" id="UP001172155">
    <property type="component" value="Unassembled WGS sequence"/>
</dbReference>
<evidence type="ECO:0000313" key="3">
    <source>
        <dbReference type="Proteomes" id="UP001172155"/>
    </source>
</evidence>